<reference evidence="1 2" key="1">
    <citation type="journal article" date="2015" name="Nature">
        <title>rRNA introns, odd ribosomes, and small enigmatic genomes across a large radiation of phyla.</title>
        <authorList>
            <person name="Brown C.T."/>
            <person name="Hug L.A."/>
            <person name="Thomas B.C."/>
            <person name="Sharon I."/>
            <person name="Castelle C.J."/>
            <person name="Singh A."/>
            <person name="Wilkins M.J."/>
            <person name="Williams K.H."/>
            <person name="Banfield J.F."/>
        </authorList>
    </citation>
    <scope>NUCLEOTIDE SEQUENCE [LARGE SCALE GENOMIC DNA]</scope>
</reference>
<dbReference type="AlphaFoldDB" id="A0A0G1IBT0"/>
<evidence type="ECO:0000313" key="1">
    <source>
        <dbReference type="EMBL" id="KKT56876.1"/>
    </source>
</evidence>
<dbReference type="EMBL" id="LCIN01000012">
    <property type="protein sequence ID" value="KKT56876.1"/>
    <property type="molecule type" value="Genomic_DNA"/>
</dbReference>
<organism evidence="1 2">
    <name type="scientific">Candidatus Giovannonibacteria bacterium GW2011_GWB1_44_23</name>
    <dbReference type="NCBI Taxonomy" id="1618652"/>
    <lineage>
        <taxon>Bacteria</taxon>
        <taxon>Candidatus Giovannoniibacteriota</taxon>
    </lineage>
</organism>
<gene>
    <name evidence="1" type="ORF">UW49_C0012G0012</name>
</gene>
<sequence length="90" mass="10664">MNTITAPRAIKKGEEFVIIPRKEYEEFLRAHKMNGKKYENIVVKHTIKVPKRHKKFYEELDKELTESLREYYAGKSYGPFDSINKLKMAA</sequence>
<proteinExistence type="predicted"/>
<evidence type="ECO:0000313" key="2">
    <source>
        <dbReference type="Proteomes" id="UP000033977"/>
    </source>
</evidence>
<protein>
    <submittedName>
        <fullName evidence="1">Uncharacterized protein</fullName>
    </submittedName>
</protein>
<name>A0A0G1IBT0_9BACT</name>
<dbReference type="Proteomes" id="UP000033977">
    <property type="component" value="Unassembled WGS sequence"/>
</dbReference>
<accession>A0A0G1IBT0</accession>
<comment type="caution">
    <text evidence="1">The sequence shown here is derived from an EMBL/GenBank/DDBJ whole genome shotgun (WGS) entry which is preliminary data.</text>
</comment>